<dbReference type="Proteomes" id="UP001165085">
    <property type="component" value="Unassembled WGS sequence"/>
</dbReference>
<dbReference type="PANTHER" id="PTHR45661:SF3">
    <property type="entry name" value="IG-LIKE DOMAIN-CONTAINING PROTEIN"/>
    <property type="match status" value="1"/>
</dbReference>
<sequence length="268" mass="30165">MSKRTSEDFENVIETLDPNNLEGGDDEEEVSEGSELDSAADVTPAIGGDDFMHTDDFRRLFVGFVMVDTLVAMRWLERKWHKVVEKKLTELEGDEPFGEIIVHGGNDMSIYICYGSYEEAASAARERMKEVTKVVFLLNITKVGDYACYVASMLIVVDIPEGITIIGECSFKSCYSLSNVKFPKSLTSIGHHSFEECYSLEKVDLLHTNVQKIGQFAFCNCRSLREMKVPDSLQNFGIDVFWCCSKLVPSNVDVEDNNAVVTYLRSKQ</sequence>
<dbReference type="InterPro" id="IPR026906">
    <property type="entry name" value="LRR_5"/>
</dbReference>
<evidence type="ECO:0000313" key="2">
    <source>
        <dbReference type="EMBL" id="GMH75382.1"/>
    </source>
</evidence>
<name>A0A9W7ATT8_9STRA</name>
<gene>
    <name evidence="2" type="ORF">TrST_g11703</name>
</gene>
<dbReference type="OrthoDB" id="10669378at2759"/>
<dbReference type="AlphaFoldDB" id="A0A9W7ATT8"/>
<comment type="caution">
    <text evidence="2">The sequence shown here is derived from an EMBL/GenBank/DDBJ whole genome shotgun (WGS) entry which is preliminary data.</text>
</comment>
<protein>
    <submittedName>
        <fullName evidence="2">Uncharacterized protein</fullName>
    </submittedName>
</protein>
<dbReference type="EMBL" id="BRXY01000189">
    <property type="protein sequence ID" value="GMH75382.1"/>
    <property type="molecule type" value="Genomic_DNA"/>
</dbReference>
<dbReference type="InterPro" id="IPR053139">
    <property type="entry name" value="Surface_bspA-like"/>
</dbReference>
<dbReference type="PANTHER" id="PTHR45661">
    <property type="entry name" value="SURFACE ANTIGEN"/>
    <property type="match status" value="1"/>
</dbReference>
<dbReference type="Pfam" id="PF13306">
    <property type="entry name" value="LRR_5"/>
    <property type="match status" value="1"/>
</dbReference>
<reference evidence="3" key="1">
    <citation type="journal article" date="2023" name="Commun. Biol.">
        <title>Genome analysis of Parmales, the sister group of diatoms, reveals the evolutionary specialization of diatoms from phago-mixotrophs to photoautotrophs.</title>
        <authorList>
            <person name="Ban H."/>
            <person name="Sato S."/>
            <person name="Yoshikawa S."/>
            <person name="Yamada K."/>
            <person name="Nakamura Y."/>
            <person name="Ichinomiya M."/>
            <person name="Sato N."/>
            <person name="Blanc-Mathieu R."/>
            <person name="Endo H."/>
            <person name="Kuwata A."/>
            <person name="Ogata H."/>
        </authorList>
    </citation>
    <scope>NUCLEOTIDE SEQUENCE [LARGE SCALE GENOMIC DNA]</scope>
    <source>
        <strain evidence="3">NIES 3701</strain>
    </source>
</reference>
<keyword evidence="3" id="KW-1185">Reference proteome</keyword>
<dbReference type="SUPFAM" id="SSF52058">
    <property type="entry name" value="L domain-like"/>
    <property type="match status" value="1"/>
</dbReference>
<evidence type="ECO:0000256" key="1">
    <source>
        <dbReference type="SAM" id="MobiDB-lite"/>
    </source>
</evidence>
<dbReference type="Gene3D" id="3.80.10.10">
    <property type="entry name" value="Ribonuclease Inhibitor"/>
    <property type="match status" value="1"/>
</dbReference>
<feature type="compositionally biased region" description="Acidic residues" evidence="1">
    <location>
        <begin position="23"/>
        <end position="35"/>
    </location>
</feature>
<feature type="region of interest" description="Disordered" evidence="1">
    <location>
        <begin position="1"/>
        <end position="40"/>
    </location>
</feature>
<dbReference type="InterPro" id="IPR032675">
    <property type="entry name" value="LRR_dom_sf"/>
</dbReference>
<proteinExistence type="predicted"/>
<organism evidence="2 3">
    <name type="scientific">Triparma strigata</name>
    <dbReference type="NCBI Taxonomy" id="1606541"/>
    <lineage>
        <taxon>Eukaryota</taxon>
        <taxon>Sar</taxon>
        <taxon>Stramenopiles</taxon>
        <taxon>Ochrophyta</taxon>
        <taxon>Bolidophyceae</taxon>
        <taxon>Parmales</taxon>
        <taxon>Triparmaceae</taxon>
        <taxon>Triparma</taxon>
    </lineage>
</organism>
<accession>A0A9W7ATT8</accession>
<evidence type="ECO:0000313" key="3">
    <source>
        <dbReference type="Proteomes" id="UP001165085"/>
    </source>
</evidence>